<organism evidence="2 3">
    <name type="scientific">Phytophthora palmivora</name>
    <dbReference type="NCBI Taxonomy" id="4796"/>
    <lineage>
        <taxon>Eukaryota</taxon>
        <taxon>Sar</taxon>
        <taxon>Stramenopiles</taxon>
        <taxon>Oomycota</taxon>
        <taxon>Peronosporomycetes</taxon>
        <taxon>Peronosporales</taxon>
        <taxon>Peronosporaceae</taxon>
        <taxon>Phytophthora</taxon>
    </lineage>
</organism>
<dbReference type="InterPro" id="IPR036397">
    <property type="entry name" value="RNaseH_sf"/>
</dbReference>
<dbReference type="Proteomes" id="UP000237271">
    <property type="component" value="Unassembled WGS sequence"/>
</dbReference>
<dbReference type="Gene3D" id="3.30.420.10">
    <property type="entry name" value="Ribonuclease H-like superfamily/Ribonuclease H"/>
    <property type="match status" value="1"/>
</dbReference>
<feature type="compositionally biased region" description="Basic residues" evidence="1">
    <location>
        <begin position="1"/>
        <end position="15"/>
    </location>
</feature>
<name>A0A2P4Y8W1_9STRA</name>
<dbReference type="GO" id="GO:0003676">
    <property type="term" value="F:nucleic acid binding"/>
    <property type="evidence" value="ECO:0007669"/>
    <property type="project" value="InterPro"/>
</dbReference>
<comment type="caution">
    <text evidence="2">The sequence shown here is derived from an EMBL/GenBank/DDBJ whole genome shotgun (WGS) entry which is preliminary data.</text>
</comment>
<protein>
    <recommendedName>
        <fullName evidence="4">Transposase Tc1-like domain-containing protein</fullName>
    </recommendedName>
</protein>
<accession>A0A2P4Y8W1</accession>
<reference evidence="2 3" key="1">
    <citation type="journal article" date="2017" name="Genome Biol. Evol.">
        <title>Phytophthora megakarya and P. palmivora, closely related causal agents of cacao black pod rot, underwent increases in genome sizes and gene numbers by different mechanisms.</title>
        <authorList>
            <person name="Ali S.S."/>
            <person name="Shao J."/>
            <person name="Lary D.J."/>
            <person name="Kronmiller B."/>
            <person name="Shen D."/>
            <person name="Strem M.D."/>
            <person name="Amoako-Attah I."/>
            <person name="Akrofi A.Y."/>
            <person name="Begoude B.A."/>
            <person name="Ten Hoopen G.M."/>
            <person name="Coulibaly K."/>
            <person name="Kebe B.I."/>
            <person name="Melnick R.L."/>
            <person name="Guiltinan M.J."/>
            <person name="Tyler B.M."/>
            <person name="Meinhardt L.W."/>
            <person name="Bailey B.A."/>
        </authorList>
    </citation>
    <scope>NUCLEOTIDE SEQUENCE [LARGE SCALE GENOMIC DNA]</scope>
    <source>
        <strain evidence="3">sbr112.9</strain>
    </source>
</reference>
<dbReference type="AlphaFoldDB" id="A0A2P4Y8W1"/>
<evidence type="ECO:0008006" key="4">
    <source>
        <dbReference type="Google" id="ProtNLM"/>
    </source>
</evidence>
<evidence type="ECO:0000313" key="2">
    <source>
        <dbReference type="EMBL" id="POM74243.1"/>
    </source>
</evidence>
<evidence type="ECO:0000256" key="1">
    <source>
        <dbReference type="SAM" id="MobiDB-lite"/>
    </source>
</evidence>
<feature type="region of interest" description="Disordered" evidence="1">
    <location>
        <begin position="1"/>
        <end position="20"/>
    </location>
</feature>
<evidence type="ECO:0000313" key="3">
    <source>
        <dbReference type="Proteomes" id="UP000237271"/>
    </source>
</evidence>
<sequence length="154" mass="17352">MASKTGRSRTSVRKVIKAERDQHPTSVLTEKEIRPLIRTAAAGDQFAAELKAKLGLKASVRTIQRVLQRVDNLVYTKMDRTLPLTVAHKIHASRETTHFLKDLEVETMARPDRSSDCNPIENVWSVHGSQGVSRPPVLHDGPTTRYYSSRMGRH</sequence>
<keyword evidence="3" id="KW-1185">Reference proteome</keyword>
<gene>
    <name evidence="2" type="ORF">PHPALM_8832</name>
</gene>
<feature type="region of interest" description="Disordered" evidence="1">
    <location>
        <begin position="128"/>
        <end position="154"/>
    </location>
</feature>
<dbReference type="EMBL" id="NCKW01004905">
    <property type="protein sequence ID" value="POM74243.1"/>
    <property type="molecule type" value="Genomic_DNA"/>
</dbReference>
<proteinExistence type="predicted"/>